<reference evidence="3 4" key="1">
    <citation type="submission" date="2024-09" db="EMBL/GenBank/DDBJ databases">
        <title>Chromosome-scale assembly of Riccia sorocarpa.</title>
        <authorList>
            <person name="Paukszto L."/>
        </authorList>
    </citation>
    <scope>NUCLEOTIDE SEQUENCE [LARGE SCALE GENOMIC DNA]</scope>
    <source>
        <strain evidence="3">LP-2024</strain>
        <tissue evidence="3">Aerial parts of the thallus</tissue>
    </source>
</reference>
<feature type="compositionally biased region" description="Basic and acidic residues" evidence="1">
    <location>
        <begin position="394"/>
        <end position="414"/>
    </location>
</feature>
<accession>A0ABD3GRM1</accession>
<evidence type="ECO:0000259" key="2">
    <source>
        <dbReference type="PROSITE" id="PS50878"/>
    </source>
</evidence>
<dbReference type="InterPro" id="IPR043502">
    <property type="entry name" value="DNA/RNA_pol_sf"/>
</dbReference>
<dbReference type="PROSITE" id="PS50878">
    <property type="entry name" value="RT_POL"/>
    <property type="match status" value="1"/>
</dbReference>
<evidence type="ECO:0000313" key="4">
    <source>
        <dbReference type="Proteomes" id="UP001633002"/>
    </source>
</evidence>
<evidence type="ECO:0000313" key="3">
    <source>
        <dbReference type="EMBL" id="KAL3681900.1"/>
    </source>
</evidence>
<organism evidence="3 4">
    <name type="scientific">Riccia sorocarpa</name>
    <dbReference type="NCBI Taxonomy" id="122646"/>
    <lineage>
        <taxon>Eukaryota</taxon>
        <taxon>Viridiplantae</taxon>
        <taxon>Streptophyta</taxon>
        <taxon>Embryophyta</taxon>
        <taxon>Marchantiophyta</taxon>
        <taxon>Marchantiopsida</taxon>
        <taxon>Marchantiidae</taxon>
        <taxon>Marchantiales</taxon>
        <taxon>Ricciaceae</taxon>
        <taxon>Riccia</taxon>
    </lineage>
</organism>
<feature type="domain" description="Reverse transcriptase" evidence="2">
    <location>
        <begin position="1"/>
        <end position="252"/>
    </location>
</feature>
<protein>
    <recommendedName>
        <fullName evidence="2">Reverse transcriptase domain-containing protein</fullName>
    </recommendedName>
</protein>
<dbReference type="AlphaFoldDB" id="A0ABD3GRM1"/>
<dbReference type="CDD" id="cd01650">
    <property type="entry name" value="RT_nLTR_like"/>
    <property type="match status" value="1"/>
</dbReference>
<dbReference type="PANTHER" id="PTHR31635:SF196">
    <property type="entry name" value="REVERSE TRANSCRIPTASE DOMAIN-CONTAINING PROTEIN-RELATED"/>
    <property type="match status" value="1"/>
</dbReference>
<feature type="compositionally biased region" description="Polar residues" evidence="1">
    <location>
        <begin position="618"/>
        <end position="627"/>
    </location>
</feature>
<dbReference type="Pfam" id="PF00078">
    <property type="entry name" value="RVT_1"/>
    <property type="match status" value="1"/>
</dbReference>
<dbReference type="Proteomes" id="UP001633002">
    <property type="component" value="Unassembled WGS sequence"/>
</dbReference>
<sequence>MYLRNWRPISLMSLAYKIVSKILATRLRRVVAKLVDKEQTGFIEGRNIMDNVVSLKLGQEMTEATGESAIFCKLDFVKAFDRVQHNFLWATLRKMGFAESFIEMVQLLINGRRAKVHTNGLTTKFFTLERGVRQGCPVSPLLFVLSTQPLMRLLREAEQKEDLRGVHIPRGKPLLHRLFANDSGVANAADERNFQNLCRIIERFEGVSGAQLNLSKSVIIPMALRRNPTWLVNTGCKILAEGEEVTYLGCSAGIKTGDSNMLKDLTERSNRKLTHWGNRFLSWSSRVILLKHTLRSIPVYQFLGLSLSGGGYKQLEAAGRDFLWGKTDAGKTRKALVAWNSVTKPYKEGAISTRAGNALVVTRGGSASIKHDDAQRLSYSEQLFTELAQGQGKPHNDEHRNHMEGHQNRADKQRSNLISSPGGGSSDLSKVAIDCKASTYSAIPKLQLEMGTAPRRMERMEETLPILVSTDATRQTPRRPHGKMAYLNVEYNLGGTLAAAVAKGELEQGDSVDLAGSKERFFLWIKGGGNASAFQAVWSDRNKRHFRNQRSKTLLEVVLKQSREEIEASFNPKDSKSEWELKLGVLSEINRLISRAHSHRIRSRNHHAEEPYISLTLASTDEGSTHPTWGDPRDERTEASGTIGNLISALTIADTVRLTDHPSAEDSREQL</sequence>
<dbReference type="SUPFAM" id="SSF56672">
    <property type="entry name" value="DNA/RNA polymerases"/>
    <property type="match status" value="1"/>
</dbReference>
<proteinExistence type="predicted"/>
<gene>
    <name evidence="3" type="ORF">R1sor_024856</name>
</gene>
<comment type="caution">
    <text evidence="3">The sequence shown here is derived from an EMBL/GenBank/DDBJ whole genome shotgun (WGS) entry which is preliminary data.</text>
</comment>
<feature type="region of interest" description="Disordered" evidence="1">
    <location>
        <begin position="388"/>
        <end position="426"/>
    </location>
</feature>
<name>A0ABD3GRM1_9MARC</name>
<evidence type="ECO:0000256" key="1">
    <source>
        <dbReference type="SAM" id="MobiDB-lite"/>
    </source>
</evidence>
<dbReference type="InterPro" id="IPR000477">
    <property type="entry name" value="RT_dom"/>
</dbReference>
<dbReference type="PANTHER" id="PTHR31635">
    <property type="entry name" value="REVERSE TRANSCRIPTASE DOMAIN-CONTAINING PROTEIN-RELATED"/>
    <property type="match status" value="1"/>
</dbReference>
<keyword evidence="4" id="KW-1185">Reference proteome</keyword>
<feature type="region of interest" description="Disordered" evidence="1">
    <location>
        <begin position="618"/>
        <end position="638"/>
    </location>
</feature>
<dbReference type="EMBL" id="JBJQOH010000007">
    <property type="protein sequence ID" value="KAL3681900.1"/>
    <property type="molecule type" value="Genomic_DNA"/>
</dbReference>